<evidence type="ECO:0000313" key="6">
    <source>
        <dbReference type="EMBL" id="KIA95855.1"/>
    </source>
</evidence>
<dbReference type="EMBL" id="JSYN01000004">
    <property type="protein sequence ID" value="KIA95855.1"/>
    <property type="molecule type" value="Genomic_DNA"/>
</dbReference>
<dbReference type="InterPro" id="IPR050465">
    <property type="entry name" value="UPF0194_transport"/>
</dbReference>
<sequence length="415" mass="45719">MDTLIAEDVLAKKKKKKYLIAGVILLVIIGGIWWVRFYFKPALTQADITTAKVEVGIIENTINATGEVLPEFEEVLTSPINASIKNVLLDAGNKVTKGQSILTLDKSVSQTDYDKLQFQMESKQNEISKLKLDLEKSFFDIKSNNSIKQLRISNLTDAVSSAKRLLKAGGGTKEDVERAELELKVAELEKLQLENEIKSKQQTMKIEIREAEIALAIQRNDLDALKRRLDLADLIATRPGVITWVNKNIGSAVHEGDALVRIADLSGFKVAGSMSDNLLDKIHNNMTAIIRIGDTQLRGSIVNISPAVNNAIVSFDIQLNQKDSKVLRPNQKVDVFLVTATRNGVLRVANGPAFNGTNQQEVFVLKNGVAERRSVKTGLSNFDYVEVLSGLKAGDEIITSDMGDYKNVKTVTISN</sequence>
<gene>
    <name evidence="6" type="ORF">OC25_04705</name>
</gene>
<comment type="caution">
    <text evidence="6">The sequence shown here is derived from an EMBL/GenBank/DDBJ whole genome shotgun (WGS) entry which is preliminary data.</text>
</comment>
<keyword evidence="4" id="KW-0472">Membrane</keyword>
<dbReference type="Gene3D" id="1.20.1600.10">
    <property type="entry name" value="Outer membrane efflux proteins (OEP)"/>
    <property type="match status" value="1"/>
</dbReference>
<dbReference type="GO" id="GO:0030313">
    <property type="term" value="C:cell envelope"/>
    <property type="evidence" value="ECO:0007669"/>
    <property type="project" value="UniProtKB-SubCell"/>
</dbReference>
<comment type="subcellular location">
    <subcellularLocation>
        <location evidence="1">Cell envelope</location>
    </subcellularLocation>
</comment>
<keyword evidence="4" id="KW-1133">Transmembrane helix</keyword>
<dbReference type="AlphaFoldDB" id="A0A0C1DP76"/>
<organism evidence="6 7">
    <name type="scientific">Pedobacter kyungheensis</name>
    <dbReference type="NCBI Taxonomy" id="1069985"/>
    <lineage>
        <taxon>Bacteria</taxon>
        <taxon>Pseudomonadati</taxon>
        <taxon>Bacteroidota</taxon>
        <taxon>Sphingobacteriia</taxon>
        <taxon>Sphingobacteriales</taxon>
        <taxon>Sphingobacteriaceae</taxon>
        <taxon>Pedobacter</taxon>
    </lineage>
</organism>
<name>A0A0C1DP76_9SPHI</name>
<dbReference type="PANTHER" id="PTHR32347:SF14">
    <property type="entry name" value="EFFLUX SYSTEM COMPONENT YKNX-RELATED"/>
    <property type="match status" value="1"/>
</dbReference>
<feature type="coiled-coil region" evidence="3">
    <location>
        <begin position="176"/>
        <end position="228"/>
    </location>
</feature>
<evidence type="ECO:0000256" key="2">
    <source>
        <dbReference type="ARBA" id="ARBA00023054"/>
    </source>
</evidence>
<keyword evidence="7" id="KW-1185">Reference proteome</keyword>
<keyword evidence="2 3" id="KW-0175">Coiled coil</keyword>
<evidence type="ECO:0000256" key="1">
    <source>
        <dbReference type="ARBA" id="ARBA00004196"/>
    </source>
</evidence>
<dbReference type="SUPFAM" id="SSF56954">
    <property type="entry name" value="Outer membrane efflux proteins (OEP)"/>
    <property type="match status" value="1"/>
</dbReference>
<feature type="domain" description="Multidrug resistance protein MdtA-like C-terminal permuted SH3" evidence="5">
    <location>
        <begin position="358"/>
        <end position="402"/>
    </location>
</feature>
<reference evidence="6 7" key="1">
    <citation type="submission" date="2014-10" db="EMBL/GenBank/DDBJ databases">
        <title>Pedobacter Kyungheensis.</title>
        <authorList>
            <person name="Anderson B.M."/>
            <person name="Newman J.D."/>
        </authorList>
    </citation>
    <scope>NUCLEOTIDE SEQUENCE [LARGE SCALE GENOMIC DNA]</scope>
    <source>
        <strain evidence="6 7">KACC 16221</strain>
    </source>
</reference>
<dbReference type="RefSeq" id="WP_039472310.1">
    <property type="nucleotide sequence ID" value="NZ_JSYN01000004.1"/>
</dbReference>
<dbReference type="Gene3D" id="2.40.30.170">
    <property type="match status" value="1"/>
</dbReference>
<evidence type="ECO:0000256" key="3">
    <source>
        <dbReference type="SAM" id="Coils"/>
    </source>
</evidence>
<dbReference type="Gene3D" id="2.40.420.20">
    <property type="match status" value="1"/>
</dbReference>
<accession>A0A0C1DP76</accession>
<dbReference type="Pfam" id="PF25967">
    <property type="entry name" value="RND-MFP_C"/>
    <property type="match status" value="1"/>
</dbReference>
<evidence type="ECO:0000259" key="5">
    <source>
        <dbReference type="Pfam" id="PF25967"/>
    </source>
</evidence>
<protein>
    <submittedName>
        <fullName evidence="6">ABC transporter permease</fullName>
    </submittedName>
</protein>
<evidence type="ECO:0000313" key="7">
    <source>
        <dbReference type="Proteomes" id="UP000031246"/>
    </source>
</evidence>
<dbReference type="OrthoDB" id="9806939at2"/>
<dbReference type="InterPro" id="IPR058627">
    <property type="entry name" value="MdtA-like_C"/>
</dbReference>
<dbReference type="PANTHER" id="PTHR32347">
    <property type="entry name" value="EFFLUX SYSTEM COMPONENT YKNX-RELATED"/>
    <property type="match status" value="1"/>
</dbReference>
<proteinExistence type="predicted"/>
<dbReference type="Proteomes" id="UP000031246">
    <property type="component" value="Unassembled WGS sequence"/>
</dbReference>
<feature type="transmembrane region" description="Helical" evidence="4">
    <location>
        <begin position="18"/>
        <end position="39"/>
    </location>
</feature>
<keyword evidence="4" id="KW-0812">Transmembrane</keyword>
<evidence type="ECO:0000256" key="4">
    <source>
        <dbReference type="SAM" id="Phobius"/>
    </source>
</evidence>